<name>A0ABS6NAE5_9RHOB</name>
<proteinExistence type="predicted"/>
<dbReference type="RefSeq" id="WP_217779337.1">
    <property type="nucleotide sequence ID" value="NZ_JAHRWL010000002.1"/>
</dbReference>
<sequence length="169" mass="18436">MFRMTATLILAAFILTSCGSVRDSRLNPFNWFGRSQPEAVTDGTGTVNPLIPRRRASLFRDEQDDAYRGRPVAEITELLIERRPGGAILRVTGVAERVGPFDVRLIEDEQAGEAGTLSYTLNALQQAGPRDTGPNARTVTAALWLTDQDLAGIRAIRVAGASNARVTRR</sequence>
<protein>
    <recommendedName>
        <fullName evidence="3">Lipoprotein</fullName>
    </recommendedName>
</protein>
<accession>A0ABS6NAE5</accession>
<dbReference type="PROSITE" id="PS51257">
    <property type="entry name" value="PROKAR_LIPOPROTEIN"/>
    <property type="match status" value="1"/>
</dbReference>
<organism evidence="1 2">
    <name type="scientific">Thalassococcus arenae</name>
    <dbReference type="NCBI Taxonomy" id="2851652"/>
    <lineage>
        <taxon>Bacteria</taxon>
        <taxon>Pseudomonadati</taxon>
        <taxon>Pseudomonadota</taxon>
        <taxon>Alphaproteobacteria</taxon>
        <taxon>Rhodobacterales</taxon>
        <taxon>Roseobacteraceae</taxon>
        <taxon>Thalassococcus</taxon>
    </lineage>
</organism>
<gene>
    <name evidence="1" type="ORF">KUH32_14625</name>
</gene>
<dbReference type="EMBL" id="JAHRWL010000002">
    <property type="protein sequence ID" value="MBV2360997.1"/>
    <property type="molecule type" value="Genomic_DNA"/>
</dbReference>
<evidence type="ECO:0008006" key="3">
    <source>
        <dbReference type="Google" id="ProtNLM"/>
    </source>
</evidence>
<comment type="caution">
    <text evidence="1">The sequence shown here is derived from an EMBL/GenBank/DDBJ whole genome shotgun (WGS) entry which is preliminary data.</text>
</comment>
<evidence type="ECO:0000313" key="1">
    <source>
        <dbReference type="EMBL" id="MBV2360997.1"/>
    </source>
</evidence>
<dbReference type="Proteomes" id="UP001166293">
    <property type="component" value="Unassembled WGS sequence"/>
</dbReference>
<evidence type="ECO:0000313" key="2">
    <source>
        <dbReference type="Proteomes" id="UP001166293"/>
    </source>
</evidence>
<reference evidence="1" key="1">
    <citation type="submission" date="2021-06" db="EMBL/GenBank/DDBJ databases">
        <title>Thalassococcus sp. CAU 1522 isolated from sea sand, Republic of Korea.</title>
        <authorList>
            <person name="Kim W."/>
        </authorList>
    </citation>
    <scope>NUCLEOTIDE SEQUENCE</scope>
    <source>
        <strain evidence="1">CAU 1522</strain>
    </source>
</reference>
<keyword evidence="2" id="KW-1185">Reference proteome</keyword>